<feature type="signal peptide" evidence="2">
    <location>
        <begin position="1"/>
        <end position="23"/>
    </location>
</feature>
<name>A0ABZ2HFV2_9RHOB</name>
<evidence type="ECO:0000313" key="3">
    <source>
        <dbReference type="EMBL" id="WWR46910.1"/>
    </source>
</evidence>
<organism evidence="3 4">
    <name type="scientific">Roseovarius phycicola</name>
    <dbReference type="NCBI Taxonomy" id="3080976"/>
    <lineage>
        <taxon>Bacteria</taxon>
        <taxon>Pseudomonadati</taxon>
        <taxon>Pseudomonadota</taxon>
        <taxon>Alphaproteobacteria</taxon>
        <taxon>Rhodobacterales</taxon>
        <taxon>Roseobacteraceae</taxon>
        <taxon>Roseovarius</taxon>
    </lineage>
</organism>
<feature type="region of interest" description="Disordered" evidence="1">
    <location>
        <begin position="28"/>
        <end position="52"/>
    </location>
</feature>
<proteinExistence type="predicted"/>
<keyword evidence="4" id="KW-1185">Reference proteome</keyword>
<protein>
    <submittedName>
        <fullName evidence="3">Uncharacterized protein</fullName>
    </submittedName>
</protein>
<reference evidence="3 4" key="1">
    <citation type="submission" date="2023-10" db="EMBL/GenBank/DDBJ databases">
        <title>Roseovarius strain S88 nov., isolated from a marine algae.</title>
        <authorList>
            <person name="Lee M.W."/>
            <person name="Lee J.K."/>
            <person name="Kim J.M."/>
            <person name="Choi D.G."/>
            <person name="Baek J.H."/>
            <person name="Bayburt H."/>
            <person name="Jung J.J."/>
            <person name="Han D.M."/>
            <person name="Jeon C.O."/>
        </authorList>
    </citation>
    <scope>NUCLEOTIDE SEQUENCE [LARGE SCALE GENOMIC DNA]</scope>
    <source>
        <strain evidence="3 4">S88</strain>
    </source>
</reference>
<sequence>MKPLLSALTLTLVLVTATGPAFSFSTTSITPPLTFPEEPPEPVTKDLDGIDK</sequence>
<gene>
    <name evidence="3" type="ORF">RZ517_01615</name>
</gene>
<dbReference type="RefSeq" id="WP_338549754.1">
    <property type="nucleotide sequence ID" value="NZ_CP146069.1"/>
</dbReference>
<accession>A0ABZ2HFV2</accession>
<feature type="chain" id="PRO_5045820723" evidence="2">
    <location>
        <begin position="24"/>
        <end position="52"/>
    </location>
</feature>
<evidence type="ECO:0000256" key="1">
    <source>
        <dbReference type="SAM" id="MobiDB-lite"/>
    </source>
</evidence>
<evidence type="ECO:0000256" key="2">
    <source>
        <dbReference type="SAM" id="SignalP"/>
    </source>
</evidence>
<feature type="compositionally biased region" description="Basic and acidic residues" evidence="1">
    <location>
        <begin position="43"/>
        <end position="52"/>
    </location>
</feature>
<evidence type="ECO:0000313" key="4">
    <source>
        <dbReference type="Proteomes" id="UP001364156"/>
    </source>
</evidence>
<dbReference type="EMBL" id="CP146069">
    <property type="protein sequence ID" value="WWR46910.1"/>
    <property type="molecule type" value="Genomic_DNA"/>
</dbReference>
<keyword evidence="2" id="KW-0732">Signal</keyword>
<dbReference type="Proteomes" id="UP001364156">
    <property type="component" value="Chromosome"/>
</dbReference>